<dbReference type="Gene3D" id="3.40.50.1820">
    <property type="entry name" value="alpha/beta hydrolase"/>
    <property type="match status" value="1"/>
</dbReference>
<dbReference type="AlphaFoldDB" id="A0A1R3GYW3"/>
<proteinExistence type="inferred from homology"/>
<gene>
    <name evidence="3" type="ORF">COLO4_32679</name>
</gene>
<dbReference type="InterPro" id="IPR050466">
    <property type="entry name" value="Carboxylest/Gibb_receptor"/>
</dbReference>
<feature type="domain" description="Alpha/beta hydrolase fold-3" evidence="2">
    <location>
        <begin position="74"/>
        <end position="278"/>
    </location>
</feature>
<dbReference type="GO" id="GO:0016787">
    <property type="term" value="F:hydrolase activity"/>
    <property type="evidence" value="ECO:0007669"/>
    <property type="project" value="UniProtKB-KW"/>
</dbReference>
<accession>A0A1R3GYW3</accession>
<dbReference type="EMBL" id="AWUE01021142">
    <property type="protein sequence ID" value="OMO63196.1"/>
    <property type="molecule type" value="Genomic_DNA"/>
</dbReference>
<reference evidence="4" key="1">
    <citation type="submission" date="2013-09" db="EMBL/GenBank/DDBJ databases">
        <title>Corchorus olitorius genome sequencing.</title>
        <authorList>
            <person name="Alam M."/>
            <person name="Haque M.S."/>
            <person name="Islam M.S."/>
            <person name="Emdad E.M."/>
            <person name="Islam M.M."/>
            <person name="Ahmed B."/>
            <person name="Halim A."/>
            <person name="Hossen Q.M.M."/>
            <person name="Hossain M.Z."/>
            <person name="Ahmed R."/>
            <person name="Khan M.M."/>
            <person name="Islam R."/>
            <person name="Rashid M.M."/>
            <person name="Khan S.A."/>
            <person name="Rahman M.S."/>
            <person name="Alam M."/>
            <person name="Yahiya A.S."/>
            <person name="Khan M.S."/>
            <person name="Azam M.S."/>
            <person name="Haque T."/>
            <person name="Lashkar M.Z.H."/>
            <person name="Akhand A.I."/>
            <person name="Morshed G."/>
            <person name="Roy S."/>
            <person name="Uddin K.S."/>
            <person name="Rabeya T."/>
            <person name="Hossain A.S."/>
            <person name="Chowdhury A."/>
            <person name="Snigdha A.R."/>
            <person name="Mortoza M.S."/>
            <person name="Matin S.A."/>
            <person name="Hoque S.M.E."/>
            <person name="Islam M.K."/>
            <person name="Roy D.K."/>
            <person name="Haider R."/>
            <person name="Moosa M.M."/>
            <person name="Elias S.M."/>
            <person name="Hasan A.M."/>
            <person name="Jahan S."/>
            <person name="Shafiuddin M."/>
            <person name="Mahmood N."/>
            <person name="Shommy N.S."/>
        </authorList>
    </citation>
    <scope>NUCLEOTIDE SEQUENCE [LARGE SCALE GENOMIC DNA]</scope>
    <source>
        <strain evidence="4">cv. O-4</strain>
    </source>
</reference>
<dbReference type="Pfam" id="PF07859">
    <property type="entry name" value="Abhydrolase_3"/>
    <property type="match status" value="1"/>
</dbReference>
<comment type="caution">
    <text evidence="3">The sequence shown here is derived from an EMBL/GenBank/DDBJ whole genome shotgun (WGS) entry which is preliminary data.</text>
</comment>
<dbReference type="SUPFAM" id="SSF53474">
    <property type="entry name" value="alpha/beta-Hydrolases"/>
    <property type="match status" value="1"/>
</dbReference>
<evidence type="ECO:0000256" key="1">
    <source>
        <dbReference type="ARBA" id="ARBA00010515"/>
    </source>
</evidence>
<dbReference type="OrthoDB" id="408631at2759"/>
<evidence type="ECO:0000313" key="4">
    <source>
        <dbReference type="Proteomes" id="UP000187203"/>
    </source>
</evidence>
<dbReference type="PANTHER" id="PTHR23024">
    <property type="entry name" value="ARYLACETAMIDE DEACETYLASE"/>
    <property type="match status" value="1"/>
</dbReference>
<dbReference type="STRING" id="93759.A0A1R3GYW3"/>
<evidence type="ECO:0000313" key="3">
    <source>
        <dbReference type="EMBL" id="OMO63196.1"/>
    </source>
</evidence>
<dbReference type="Proteomes" id="UP000187203">
    <property type="component" value="Unassembled WGS sequence"/>
</dbReference>
<dbReference type="InterPro" id="IPR013094">
    <property type="entry name" value="AB_hydrolase_3"/>
</dbReference>
<keyword evidence="4" id="KW-1185">Reference proteome</keyword>
<name>A0A1R3GYW3_9ROSI</name>
<comment type="similarity">
    <text evidence="1">Belongs to the 'GDXG' lipolytic enzyme family.</text>
</comment>
<dbReference type="InterPro" id="IPR029058">
    <property type="entry name" value="AB_hydrolase_fold"/>
</dbReference>
<dbReference type="PANTHER" id="PTHR23024:SF532">
    <property type="entry name" value="2-HYDROXYISOFLAVANONE DEHYDRATASE-LIKE"/>
    <property type="match status" value="1"/>
</dbReference>
<evidence type="ECO:0000259" key="2">
    <source>
        <dbReference type="Pfam" id="PF07859"/>
    </source>
</evidence>
<sequence length="301" mass="33281">MESPSTEIAHKFAMFRVYKDGRIEKFIPTHKIPPSTDPTTGVQSKDVIISTEPNISARLFLPKIHDPTRKLPVLFYVHGGGFCIESAFSPGYHNHLVTLAAEANVIAVSIEYGLFPDHPIPACYEDSWAGLKWMAAHAEGNGPDPWLNDHADFSKVYIAGDSAGANIGHTMAVRVGSMGLPGVKVVGLVLVHAYFGGDEKDDAMWLYMCPTNKGSEDPRIKPPAEDLAILGCEKVLMFMAEKDKFVRVGEWYCDELKKSGWKGSLEIIKHLGENHVFHLFNSDCENALHLVQKFASFINQA</sequence>
<protein>
    <submittedName>
        <fullName evidence="3">Alpha/beta hydrolase-3</fullName>
    </submittedName>
</protein>
<organism evidence="3 4">
    <name type="scientific">Corchorus olitorius</name>
    <dbReference type="NCBI Taxonomy" id="93759"/>
    <lineage>
        <taxon>Eukaryota</taxon>
        <taxon>Viridiplantae</taxon>
        <taxon>Streptophyta</taxon>
        <taxon>Embryophyta</taxon>
        <taxon>Tracheophyta</taxon>
        <taxon>Spermatophyta</taxon>
        <taxon>Magnoliopsida</taxon>
        <taxon>eudicotyledons</taxon>
        <taxon>Gunneridae</taxon>
        <taxon>Pentapetalae</taxon>
        <taxon>rosids</taxon>
        <taxon>malvids</taxon>
        <taxon>Malvales</taxon>
        <taxon>Malvaceae</taxon>
        <taxon>Grewioideae</taxon>
        <taxon>Apeibeae</taxon>
        <taxon>Corchorus</taxon>
    </lineage>
</organism>
<keyword evidence="3" id="KW-0378">Hydrolase</keyword>